<dbReference type="Proteomes" id="UP000186736">
    <property type="component" value="Unassembled WGS sequence"/>
</dbReference>
<dbReference type="OrthoDB" id="398435at2"/>
<evidence type="ECO:0000256" key="2">
    <source>
        <dbReference type="ARBA" id="ARBA00022747"/>
    </source>
</evidence>
<comment type="caution">
    <text evidence="5">The sequence shown here is derived from an EMBL/GenBank/DDBJ whole genome shotgun (WGS) entry which is preliminary data.</text>
</comment>
<evidence type="ECO:0000256" key="3">
    <source>
        <dbReference type="ARBA" id="ARBA00023125"/>
    </source>
</evidence>
<proteinExistence type="inferred from homology"/>
<dbReference type="GO" id="GO:0003677">
    <property type="term" value="F:DNA binding"/>
    <property type="evidence" value="ECO:0007669"/>
    <property type="project" value="UniProtKB-KW"/>
</dbReference>
<dbReference type="PANTHER" id="PTHR30408:SF12">
    <property type="entry name" value="TYPE I RESTRICTION ENZYME MJAVIII SPECIFICITY SUBUNIT"/>
    <property type="match status" value="1"/>
</dbReference>
<dbReference type="CDD" id="cd17253">
    <property type="entry name" value="RMtype1_S_Eco933I-TRD2-CR2_like"/>
    <property type="match status" value="1"/>
</dbReference>
<dbReference type="InterPro" id="IPR044946">
    <property type="entry name" value="Restrct_endonuc_typeI_TRD_sf"/>
</dbReference>
<evidence type="ECO:0000259" key="4">
    <source>
        <dbReference type="Pfam" id="PF01420"/>
    </source>
</evidence>
<name>A0A1Q9R0G0_PSEPU</name>
<accession>A0A1Q9R0G0</accession>
<comment type="similarity">
    <text evidence="1">Belongs to the type-I restriction system S methylase family.</text>
</comment>
<gene>
    <name evidence="5" type="ORF">PSEMO_42830</name>
</gene>
<sequence>MTSVSFERLGDVANFIRGITFTSEDVVPLNTPGSVLCLRTKNIQKSLDLNDVWAVDEAFVKRPDQLLNEGDILVSSANSWNLVGKCVWIPALSQRSSFGGFVTALRPLPGKILPRYLYWWFSSEAVQSLLKSYGNKTTSISNLNLERCLELRVPVLPESEQVKVAGIFDRLESIGMKRAAVIEYHDALMQSEFIDRFGRPEDERWKICRVDEAGLVQLGRQRAPKYQTGKFSKPYLRVANVFEDEIDLSDVFSMDFDERDYSKYVLKYGDILLNEGQSTELVGRPAMWRDELPDTCYQNTLVRFQANPELVLPEYALAVFLYYYRTGEFSKISSKTSSVAHLGAARFSELPFPVPPMELQIEFRKRIAAIKALRNLRTSLQLCENPRNT</sequence>
<dbReference type="InterPro" id="IPR000055">
    <property type="entry name" value="Restrct_endonuc_typeI_TRD"/>
</dbReference>
<organism evidence="5 6">
    <name type="scientific">Pseudomonas putida</name>
    <name type="common">Arthrobacter siderocapsulatus</name>
    <dbReference type="NCBI Taxonomy" id="303"/>
    <lineage>
        <taxon>Bacteria</taxon>
        <taxon>Pseudomonadati</taxon>
        <taxon>Pseudomonadota</taxon>
        <taxon>Gammaproteobacteria</taxon>
        <taxon>Pseudomonadales</taxon>
        <taxon>Pseudomonadaceae</taxon>
        <taxon>Pseudomonas</taxon>
    </lineage>
</organism>
<keyword evidence="2" id="KW-0680">Restriction system</keyword>
<dbReference type="Pfam" id="PF01420">
    <property type="entry name" value="Methylase_S"/>
    <property type="match status" value="1"/>
</dbReference>
<dbReference type="REBASE" id="195088">
    <property type="entry name" value="S.PpuGM4FRORF42840P"/>
</dbReference>
<dbReference type="CDD" id="cd17252">
    <property type="entry name" value="RMtype1_S_EcoKI-TRD1-CR1_like"/>
    <property type="match status" value="1"/>
</dbReference>
<evidence type="ECO:0000313" key="5">
    <source>
        <dbReference type="EMBL" id="OLS60782.1"/>
    </source>
</evidence>
<dbReference type="EMBL" id="MKZO01000038">
    <property type="protein sequence ID" value="OLS60782.1"/>
    <property type="molecule type" value="Genomic_DNA"/>
</dbReference>
<dbReference type="GO" id="GO:0009307">
    <property type="term" value="P:DNA restriction-modification system"/>
    <property type="evidence" value="ECO:0007669"/>
    <property type="project" value="UniProtKB-KW"/>
</dbReference>
<dbReference type="RefSeq" id="WP_075805038.1">
    <property type="nucleotide sequence ID" value="NZ_MKZO01000038.1"/>
</dbReference>
<reference evidence="5 6" key="1">
    <citation type="submission" date="2016-10" db="EMBL/GenBank/DDBJ databases">
        <title>Genome Sequence of Pseudomonas putida GM4FR.</title>
        <authorList>
            <person name="Poehlein A."/>
            <person name="Wemheuer F."/>
            <person name="Hollensteiner J."/>
            <person name="Wemheuer B."/>
        </authorList>
    </citation>
    <scope>NUCLEOTIDE SEQUENCE [LARGE SCALE GENOMIC DNA]</scope>
    <source>
        <strain evidence="5 6">GM4FR</strain>
    </source>
</reference>
<dbReference type="InterPro" id="IPR052021">
    <property type="entry name" value="Type-I_RS_S_subunit"/>
</dbReference>
<protein>
    <recommendedName>
        <fullName evidence="4">Type I restriction modification DNA specificity domain-containing protein</fullName>
    </recommendedName>
</protein>
<keyword evidence="3" id="KW-0238">DNA-binding</keyword>
<dbReference type="Gene3D" id="3.90.220.20">
    <property type="entry name" value="DNA methylase specificity domains"/>
    <property type="match status" value="2"/>
</dbReference>
<dbReference type="SUPFAM" id="SSF116734">
    <property type="entry name" value="DNA methylase specificity domain"/>
    <property type="match status" value="2"/>
</dbReference>
<dbReference type="PANTHER" id="PTHR30408">
    <property type="entry name" value="TYPE-1 RESTRICTION ENZYME ECOKI SPECIFICITY PROTEIN"/>
    <property type="match status" value="1"/>
</dbReference>
<dbReference type="AlphaFoldDB" id="A0A1Q9R0G0"/>
<feature type="domain" description="Type I restriction modification DNA specificity" evidence="4">
    <location>
        <begin position="8"/>
        <end position="173"/>
    </location>
</feature>
<evidence type="ECO:0000256" key="1">
    <source>
        <dbReference type="ARBA" id="ARBA00010923"/>
    </source>
</evidence>
<evidence type="ECO:0000313" key="6">
    <source>
        <dbReference type="Proteomes" id="UP000186736"/>
    </source>
</evidence>